<dbReference type="EMBL" id="CAKLDI010000001">
    <property type="protein sequence ID" value="CAH0533691.1"/>
    <property type="molecule type" value="Genomic_DNA"/>
</dbReference>
<reference evidence="1" key="1">
    <citation type="submission" date="2021-11" db="EMBL/GenBank/DDBJ databases">
        <authorList>
            <person name="Rodrigo-Torres L."/>
            <person name="Arahal R. D."/>
            <person name="Lucena T."/>
        </authorList>
    </citation>
    <scope>NUCLEOTIDE SEQUENCE</scope>
    <source>
        <strain evidence="1">CECT 7929</strain>
    </source>
</reference>
<dbReference type="InterPro" id="IPR011990">
    <property type="entry name" value="TPR-like_helical_dom_sf"/>
</dbReference>
<name>A0ABN8DRA5_9VIBR</name>
<dbReference type="SUPFAM" id="SSF48452">
    <property type="entry name" value="TPR-like"/>
    <property type="match status" value="3"/>
</dbReference>
<comment type="caution">
    <text evidence="1">The sequence shown here is derived from an EMBL/GenBank/DDBJ whole genome shotgun (WGS) entry which is preliminary data.</text>
</comment>
<accession>A0ABN8DRA5</accession>
<organism evidence="1 2">
    <name type="scientific">Vibrio stylophorae</name>
    <dbReference type="NCBI Taxonomy" id="659351"/>
    <lineage>
        <taxon>Bacteria</taxon>
        <taxon>Pseudomonadati</taxon>
        <taxon>Pseudomonadota</taxon>
        <taxon>Gammaproteobacteria</taxon>
        <taxon>Vibrionales</taxon>
        <taxon>Vibrionaceae</taxon>
        <taxon>Vibrio</taxon>
    </lineage>
</organism>
<evidence type="ECO:0000313" key="1">
    <source>
        <dbReference type="EMBL" id="CAH0533691.1"/>
    </source>
</evidence>
<dbReference type="SMART" id="SM00028">
    <property type="entry name" value="TPR"/>
    <property type="match status" value="4"/>
</dbReference>
<gene>
    <name evidence="1" type="ORF">VST7929_01564</name>
</gene>
<keyword evidence="2" id="KW-1185">Reference proteome</keyword>
<protein>
    <recommendedName>
        <fullName evidence="3">Tetratricopeptide repeat protein</fullName>
    </recommendedName>
</protein>
<dbReference type="InterPro" id="IPR019734">
    <property type="entry name" value="TPR_rpt"/>
</dbReference>
<sequence>MPSLKDHQNARFAHLWQHLESDAEWVRNEAMDLRDQCLFNEDTEGGLNASLILSYAYWHIMDYERGLKVVKEALKLARDTFENDYLSQIYHLHALHYWGQSKYYSAKQFWVKAYERAILLKEIDIEIESLIGLGNVWRILNQLDAARAAHSHAVHVAQVRNYPILEAKALILLAWDMKLSAMYDEMLPILERAETVLVGKFDPTWVAEIHDFRGMAYLGLGALEKAERSCQHAYQLALSHKQTWMEAHCCISIARITIAKNELDQALEWLNHAEVAAHQFDSGELLSQISQEQAKVAEQNQDHELALKAFKKYRYFAEKRRREKSLNSAKEREGKTPYQLDERILYMIAQREADVGDARVVSIIQPNNLSGQLIGRMQWRALRETKVQSPLPGDCFIQIQLSQFTALNKVTSLALMLTLHQEWLCQHDSQTLFVLTEHGEVRAKHFCQRLAQMVAQFPWSDFDVEPPVISYTYDALNLPNAVSQEIQQLEVTDES</sequence>
<dbReference type="Proteomes" id="UP000838672">
    <property type="component" value="Unassembled WGS sequence"/>
</dbReference>
<dbReference type="RefSeq" id="WP_237466117.1">
    <property type="nucleotide sequence ID" value="NZ_CAKLDI010000001.1"/>
</dbReference>
<evidence type="ECO:0000313" key="2">
    <source>
        <dbReference type="Proteomes" id="UP000838672"/>
    </source>
</evidence>
<evidence type="ECO:0008006" key="3">
    <source>
        <dbReference type="Google" id="ProtNLM"/>
    </source>
</evidence>
<proteinExistence type="predicted"/>
<dbReference type="Gene3D" id="1.25.40.10">
    <property type="entry name" value="Tetratricopeptide repeat domain"/>
    <property type="match status" value="2"/>
</dbReference>